<evidence type="ECO:0000256" key="1">
    <source>
        <dbReference type="ARBA" id="ARBA00007472"/>
    </source>
</evidence>
<dbReference type="Pfam" id="PF05546">
    <property type="entry name" value="She9_MDM33"/>
    <property type="match status" value="1"/>
</dbReference>
<feature type="transmembrane region" description="Helical" evidence="10">
    <location>
        <begin position="353"/>
        <end position="372"/>
    </location>
</feature>
<evidence type="ECO:0000256" key="4">
    <source>
        <dbReference type="ARBA" id="ARBA00022946"/>
    </source>
</evidence>
<feature type="transmembrane region" description="Helical" evidence="10">
    <location>
        <begin position="215"/>
        <end position="235"/>
    </location>
</feature>
<sequence>MVTYGRKLLGTYTDRNKENRLPLSPTYPDSPSSQAACSLTKPREHNQVLSQIKQVREKPWFEHMRELQDAIKTKDRREALSAASRALNEFTGYSDVEKLKEKVIKQENEFFETRQRLNLAKRAYEDAISARSATQHEINDLLQRKHQWTNEDVTRFTELYRIEHLNEQAESAAKDEYLECEKQVEKEYTELTKSIMMRYHEEQIWSDKIRSASTYGTIGLMALNVVLFICVQTVFEPMKRQKLADKFEELLLTKFNSNVGTSSPPIAPVGAANNHSNGNERDGGITSEQLVSIIDLVKGQEDKIDEMVQLQKSLLLENTLIKDNIVVPPLDEQNPKTLIKAGAADAKDIEGRMFGTGFIVGAIVGALITKLWTSLNR</sequence>
<dbReference type="GO" id="GO:0005743">
    <property type="term" value="C:mitochondrial inner membrane"/>
    <property type="evidence" value="ECO:0007669"/>
    <property type="project" value="UniProtKB-SubCell"/>
</dbReference>
<organism evidence="12 13">
    <name type="scientific">Ambispora leptoticha</name>
    <dbReference type="NCBI Taxonomy" id="144679"/>
    <lineage>
        <taxon>Eukaryota</taxon>
        <taxon>Fungi</taxon>
        <taxon>Fungi incertae sedis</taxon>
        <taxon>Mucoromycota</taxon>
        <taxon>Glomeromycotina</taxon>
        <taxon>Glomeromycetes</taxon>
        <taxon>Archaeosporales</taxon>
        <taxon>Ambisporaceae</taxon>
        <taxon>Ambispora</taxon>
    </lineage>
</organism>
<dbReference type="PANTHER" id="PTHR31961:SF3">
    <property type="entry name" value="SENSITIVE TO HIGH EXPRESSION PROTEIN 9, MITOCHONDRIAL"/>
    <property type="match status" value="1"/>
</dbReference>
<keyword evidence="13" id="KW-1185">Reference proteome</keyword>
<evidence type="ECO:0000256" key="11">
    <source>
        <dbReference type="SAM" id="MobiDB-lite"/>
    </source>
</evidence>
<comment type="caution">
    <text evidence="12">The sequence shown here is derived from an EMBL/GenBank/DDBJ whole genome shotgun (WGS) entry which is preliminary data.</text>
</comment>
<evidence type="ECO:0000256" key="9">
    <source>
        <dbReference type="ARBA" id="ARBA00024807"/>
    </source>
</evidence>
<keyword evidence="5 10" id="KW-1133">Transmembrane helix</keyword>
<accession>A0A9N8YMV9</accession>
<keyword evidence="3 10" id="KW-0999">Mitochondrion inner membrane</keyword>
<dbReference type="EMBL" id="CAJVPS010000041">
    <property type="protein sequence ID" value="CAG8444420.1"/>
    <property type="molecule type" value="Genomic_DNA"/>
</dbReference>
<evidence type="ECO:0000256" key="7">
    <source>
        <dbReference type="ARBA" id="ARBA00023128"/>
    </source>
</evidence>
<name>A0A9N8YMV9_9GLOM</name>
<keyword evidence="6" id="KW-0175">Coiled coil</keyword>
<comment type="subunit">
    <text evidence="10">Homooligomer.</text>
</comment>
<comment type="subcellular location">
    <subcellularLocation>
        <location evidence="10">Mitochondrion inner membrane</location>
        <topology evidence="10">Multi-pass membrane protein</topology>
    </subcellularLocation>
</comment>
<evidence type="ECO:0000256" key="2">
    <source>
        <dbReference type="ARBA" id="ARBA00022692"/>
    </source>
</evidence>
<evidence type="ECO:0000256" key="8">
    <source>
        <dbReference type="ARBA" id="ARBA00023136"/>
    </source>
</evidence>
<dbReference type="Proteomes" id="UP000789508">
    <property type="component" value="Unassembled WGS sequence"/>
</dbReference>
<dbReference type="PANTHER" id="PTHR31961">
    <property type="entry name" value="SENSITIVE TO HIGH EXPRESSION PROTEIN 9, MITOCHONDRIAL"/>
    <property type="match status" value="1"/>
</dbReference>
<proteinExistence type="inferred from homology"/>
<evidence type="ECO:0000313" key="13">
    <source>
        <dbReference type="Proteomes" id="UP000789508"/>
    </source>
</evidence>
<keyword evidence="7 10" id="KW-0496">Mitochondrion</keyword>
<dbReference type="InterPro" id="IPR008839">
    <property type="entry name" value="MDM33_fungi"/>
</dbReference>
<evidence type="ECO:0000256" key="6">
    <source>
        <dbReference type="ARBA" id="ARBA00023054"/>
    </source>
</evidence>
<evidence type="ECO:0000256" key="3">
    <source>
        <dbReference type="ARBA" id="ARBA00022792"/>
    </source>
</evidence>
<evidence type="ECO:0000256" key="10">
    <source>
        <dbReference type="RuleBase" id="RU364128"/>
    </source>
</evidence>
<protein>
    <recommendedName>
        <fullName evidence="10">Sensitive to high expression protein 9, mitochondrial</fullName>
    </recommendedName>
</protein>
<comment type="similarity">
    <text evidence="1 10">Belongs to the SHE9 family.</text>
</comment>
<feature type="region of interest" description="Disordered" evidence="11">
    <location>
        <begin position="9"/>
        <end position="44"/>
    </location>
</feature>
<comment type="function">
    <text evidence="9">Required for the maintenance of the structure of the mitochondrial inner membrane. Involved in mitochondrial morphology. Causes growth arrest when highly overexpressed.</text>
</comment>
<reference evidence="12" key="1">
    <citation type="submission" date="2021-06" db="EMBL/GenBank/DDBJ databases">
        <authorList>
            <person name="Kallberg Y."/>
            <person name="Tangrot J."/>
            <person name="Rosling A."/>
        </authorList>
    </citation>
    <scope>NUCLEOTIDE SEQUENCE</scope>
    <source>
        <strain evidence="12">FL130A</strain>
    </source>
</reference>
<gene>
    <name evidence="12" type="ORF">ALEPTO_LOCUS571</name>
</gene>
<evidence type="ECO:0000256" key="5">
    <source>
        <dbReference type="ARBA" id="ARBA00022989"/>
    </source>
</evidence>
<keyword evidence="2 10" id="KW-0812">Transmembrane</keyword>
<feature type="compositionally biased region" description="Polar residues" evidence="11">
    <location>
        <begin position="27"/>
        <end position="37"/>
    </location>
</feature>
<keyword evidence="4 10" id="KW-0809">Transit peptide</keyword>
<dbReference type="GO" id="GO:0007007">
    <property type="term" value="P:inner mitochondrial membrane organization"/>
    <property type="evidence" value="ECO:0007669"/>
    <property type="project" value="TreeGrafter"/>
</dbReference>
<evidence type="ECO:0000313" key="12">
    <source>
        <dbReference type="EMBL" id="CAG8444420.1"/>
    </source>
</evidence>
<keyword evidence="8 10" id="KW-0472">Membrane</keyword>
<dbReference type="AlphaFoldDB" id="A0A9N8YMV9"/>
<dbReference type="OrthoDB" id="5595506at2759"/>